<protein>
    <submittedName>
        <fullName evidence="2">Uncharacterized protein</fullName>
    </submittedName>
</protein>
<dbReference type="Proteomes" id="UP000028828">
    <property type="component" value="Unassembled WGS sequence"/>
</dbReference>
<organism evidence="2 3">
    <name type="scientific">Toxoplasma gondii p89</name>
    <dbReference type="NCBI Taxonomy" id="943119"/>
    <lineage>
        <taxon>Eukaryota</taxon>
        <taxon>Sar</taxon>
        <taxon>Alveolata</taxon>
        <taxon>Apicomplexa</taxon>
        <taxon>Conoidasida</taxon>
        <taxon>Coccidia</taxon>
        <taxon>Eucoccidiorida</taxon>
        <taxon>Eimeriorina</taxon>
        <taxon>Sarcocystidae</taxon>
        <taxon>Toxoplasma</taxon>
    </lineage>
</organism>
<gene>
    <name evidence="2" type="ORF">TGP89_227630</name>
</gene>
<dbReference type="EMBL" id="AEYI02001033">
    <property type="protein sequence ID" value="KFG42330.1"/>
    <property type="molecule type" value="Genomic_DNA"/>
</dbReference>
<comment type="caution">
    <text evidence="2">The sequence shown here is derived from an EMBL/GenBank/DDBJ whole genome shotgun (WGS) entry which is preliminary data.</text>
</comment>
<reference evidence="2 3" key="1">
    <citation type="submission" date="2014-03" db="EMBL/GenBank/DDBJ databases">
        <authorList>
            <person name="Sibley D."/>
            <person name="Venepally P."/>
            <person name="Karamycheva S."/>
            <person name="Hadjithomas M."/>
            <person name="Khan A."/>
            <person name="Brunk B."/>
            <person name="Roos D."/>
            <person name="Caler E."/>
            <person name="Lorenzi H."/>
        </authorList>
    </citation>
    <scope>NUCLEOTIDE SEQUENCE [LARGE SCALE GENOMIC DNA]</scope>
    <source>
        <strain evidence="3">p89</strain>
    </source>
</reference>
<dbReference type="AlphaFoldDB" id="A0A086KD62"/>
<proteinExistence type="predicted"/>
<dbReference type="VEuPathDB" id="ToxoDB:TGP89_227630"/>
<feature type="region of interest" description="Disordered" evidence="1">
    <location>
        <begin position="80"/>
        <end position="100"/>
    </location>
</feature>
<sequence length="100" mass="10409">MSPAVRQPQRLPGYVCALAKMTTVKTTNLQRLLASSLVLQGLVTVLAWAPAQPTAGPSPGTATLPVNEPYGGLDFVPAAGEDLDDTEGHRASVCKHLSGE</sequence>
<name>A0A086KD62_TOXGO</name>
<accession>A0A086KD62</accession>
<evidence type="ECO:0000313" key="3">
    <source>
        <dbReference type="Proteomes" id="UP000028828"/>
    </source>
</evidence>
<evidence type="ECO:0000256" key="1">
    <source>
        <dbReference type="SAM" id="MobiDB-lite"/>
    </source>
</evidence>
<dbReference type="OrthoDB" id="10293004at2759"/>
<evidence type="ECO:0000313" key="2">
    <source>
        <dbReference type="EMBL" id="KFG42330.1"/>
    </source>
</evidence>